<feature type="compositionally biased region" description="Polar residues" evidence="3">
    <location>
        <begin position="173"/>
        <end position="191"/>
    </location>
</feature>
<evidence type="ECO:0000256" key="1">
    <source>
        <dbReference type="ARBA" id="ARBA00022703"/>
    </source>
</evidence>
<dbReference type="Ensembl" id="ENSDCDT00010027563.1">
    <property type="protein sequence ID" value="ENSDCDP00010023036.1"/>
    <property type="gene ID" value="ENSDCDG00010013661.1"/>
</dbReference>
<evidence type="ECO:0000313" key="5">
    <source>
        <dbReference type="Ensembl" id="ENSDCDP00010023036.1"/>
    </source>
</evidence>
<keyword evidence="6" id="KW-1185">Reference proteome</keyword>
<dbReference type="Gene3D" id="1.10.1490.10">
    <property type="entry name" value="C-terminal domain of DFF45/ICAD (DFF-C domain)"/>
    <property type="match status" value="2"/>
</dbReference>
<dbReference type="InterPro" id="IPR027296">
    <property type="entry name" value="DFF-C"/>
</dbReference>
<dbReference type="GO" id="GO:0006915">
    <property type="term" value="P:apoptotic process"/>
    <property type="evidence" value="ECO:0007669"/>
    <property type="project" value="UniProtKB-UniRule"/>
</dbReference>
<dbReference type="PROSITE" id="PS51135">
    <property type="entry name" value="CIDE_N"/>
    <property type="match status" value="1"/>
</dbReference>
<dbReference type="Pfam" id="PF09033">
    <property type="entry name" value="DFF-C"/>
    <property type="match status" value="1"/>
</dbReference>
<evidence type="ECO:0000256" key="3">
    <source>
        <dbReference type="SAM" id="MobiDB-lite"/>
    </source>
</evidence>
<dbReference type="SUPFAM" id="SSF81783">
    <property type="entry name" value="C-terminal domain of DFF45/ICAD (DFF-C domain)"/>
    <property type="match status" value="1"/>
</dbReference>
<dbReference type="AlphaFoldDB" id="A0AAY4BS86"/>
<protein>
    <recommendedName>
        <fullName evidence="4">CIDE-N domain-containing protein</fullName>
    </recommendedName>
</protein>
<gene>
    <name evidence="5" type="primary">DFFA</name>
</gene>
<dbReference type="Proteomes" id="UP000694580">
    <property type="component" value="Chromosome 10"/>
</dbReference>
<proteinExistence type="predicted"/>
<accession>A0AAY4BS86</accession>
<reference evidence="5 6" key="1">
    <citation type="submission" date="2020-06" db="EMBL/GenBank/DDBJ databases">
        <authorList>
            <consortium name="Wellcome Sanger Institute Data Sharing"/>
        </authorList>
    </citation>
    <scope>NUCLEOTIDE SEQUENCE [LARGE SCALE GENOMIC DNA]</scope>
</reference>
<dbReference type="FunFam" id="1.10.1490.10:FF:000001">
    <property type="entry name" value="DNA fragmentation factor subunit alpha"/>
    <property type="match status" value="1"/>
</dbReference>
<dbReference type="InterPro" id="IPR003508">
    <property type="entry name" value="CIDE-N_dom"/>
</dbReference>
<dbReference type="PANTHER" id="PTHR12306">
    <property type="entry name" value="CELL DEATH ACTIVATOR CIDE"/>
    <property type="match status" value="1"/>
</dbReference>
<name>A0AAY4BS86_9TELE</name>
<dbReference type="PANTHER" id="PTHR12306:SF16">
    <property type="entry name" value="DNAATION FACTOR SUBUNIT ALPHA"/>
    <property type="match status" value="1"/>
</dbReference>
<evidence type="ECO:0000313" key="6">
    <source>
        <dbReference type="Proteomes" id="UP000694580"/>
    </source>
</evidence>
<reference evidence="5" key="2">
    <citation type="submission" date="2025-08" db="UniProtKB">
        <authorList>
            <consortium name="Ensembl"/>
        </authorList>
    </citation>
    <scope>IDENTIFICATION</scope>
</reference>
<dbReference type="GO" id="GO:0042981">
    <property type="term" value="P:regulation of apoptotic process"/>
    <property type="evidence" value="ECO:0007669"/>
    <property type="project" value="TreeGrafter"/>
</dbReference>
<dbReference type="SUPFAM" id="SSF54277">
    <property type="entry name" value="CAD &amp; PB1 domains"/>
    <property type="match status" value="1"/>
</dbReference>
<dbReference type="GeneTree" id="ENSGT00390000018596"/>
<feature type="region of interest" description="Disordered" evidence="3">
    <location>
        <begin position="261"/>
        <end position="283"/>
    </location>
</feature>
<sequence length="283" mass="31500">MTDLKPCKVCRFDRQKSYGVVAHSLDQLKTKGSELLGFCPGSTVSVLLEEDGTVVEDEAYFLCLPSNTKFMLLRDKEMWSPAVRSECVSWQCLSSQLKQDLTAIILMSEAELQSLVDVPCSDLASALGFEPKKAQSLQDTLQQVLDRREEQRQSRELLQLYLKTVETERAQDPGSNPETEVDSSSGISSRTLMVLKGKTSPETRLSDQELQMVLNKGVASMARVLGWEVDRASALVMACETELKGRLGKIQALQSINSQAHHVRLSSTTDKDQEQTKRKKAAK</sequence>
<dbReference type="InterPro" id="IPR015121">
    <property type="entry name" value="DNA_fragmentation_mid_dom"/>
</dbReference>
<dbReference type="SMART" id="SM00266">
    <property type="entry name" value="CAD"/>
    <property type="match status" value="1"/>
</dbReference>
<dbReference type="Pfam" id="PF02017">
    <property type="entry name" value="CIDE-N"/>
    <property type="match status" value="1"/>
</dbReference>
<keyword evidence="1 2" id="KW-0053">Apoptosis</keyword>
<feature type="region of interest" description="Disordered" evidence="3">
    <location>
        <begin position="168"/>
        <end position="192"/>
    </location>
</feature>
<organism evidence="5 6">
    <name type="scientific">Denticeps clupeoides</name>
    <name type="common">denticle herring</name>
    <dbReference type="NCBI Taxonomy" id="299321"/>
    <lineage>
        <taxon>Eukaryota</taxon>
        <taxon>Metazoa</taxon>
        <taxon>Chordata</taxon>
        <taxon>Craniata</taxon>
        <taxon>Vertebrata</taxon>
        <taxon>Euteleostomi</taxon>
        <taxon>Actinopterygii</taxon>
        <taxon>Neopterygii</taxon>
        <taxon>Teleostei</taxon>
        <taxon>Clupei</taxon>
        <taxon>Clupeiformes</taxon>
        <taxon>Denticipitoidei</taxon>
        <taxon>Denticipitidae</taxon>
        <taxon>Denticeps</taxon>
    </lineage>
</organism>
<evidence type="ECO:0000256" key="2">
    <source>
        <dbReference type="PROSITE-ProRule" id="PRU00447"/>
    </source>
</evidence>
<reference evidence="5" key="3">
    <citation type="submission" date="2025-09" db="UniProtKB">
        <authorList>
            <consortium name="Ensembl"/>
        </authorList>
    </citation>
    <scope>IDENTIFICATION</scope>
</reference>
<evidence type="ECO:0000259" key="4">
    <source>
        <dbReference type="PROSITE" id="PS51135"/>
    </source>
</evidence>
<feature type="domain" description="CIDE-N" evidence="4">
    <location>
        <begin position="3"/>
        <end position="81"/>
    </location>
</feature>
<dbReference type="Gene3D" id="3.10.20.10">
    <property type="match status" value="1"/>
</dbReference>